<comment type="caution">
    <text evidence="5">The sequence shown here is derived from an EMBL/GenBank/DDBJ whole genome shotgun (WGS) entry which is preliminary data.</text>
</comment>
<dbReference type="PANTHER" id="PTHR42711:SF5">
    <property type="entry name" value="ABC TRANSPORTER ATP-BINDING PROTEIN NATA"/>
    <property type="match status" value="1"/>
</dbReference>
<keyword evidence="4" id="KW-0067">ATP-binding</keyword>
<name>A0A645JF84_9ZZZZ</name>
<evidence type="ECO:0000256" key="2">
    <source>
        <dbReference type="ARBA" id="ARBA00022448"/>
    </source>
</evidence>
<proteinExistence type="inferred from homology"/>
<gene>
    <name evidence="5" type="ORF">SDC9_209597</name>
</gene>
<reference evidence="5" key="1">
    <citation type="submission" date="2019-08" db="EMBL/GenBank/DDBJ databases">
        <authorList>
            <person name="Kucharzyk K."/>
            <person name="Murdoch R.W."/>
            <person name="Higgins S."/>
            <person name="Loffler F."/>
        </authorList>
    </citation>
    <scope>NUCLEOTIDE SEQUENCE</scope>
</reference>
<dbReference type="PANTHER" id="PTHR42711">
    <property type="entry name" value="ABC TRANSPORTER ATP-BINDING PROTEIN"/>
    <property type="match status" value="1"/>
</dbReference>
<sequence length="61" mass="6553">MTILLTTHYLEEVEALSDRVGIMANGKLTAIGTVQALVQETGAKNFEDAFIALATETEEIA</sequence>
<comment type="similarity">
    <text evidence="1">Belongs to the ABC transporter superfamily.</text>
</comment>
<protein>
    <recommendedName>
        <fullName evidence="6">Daunorubicin/doxorubicin resistance ATP-binding protein DrrA</fullName>
    </recommendedName>
</protein>
<dbReference type="AlphaFoldDB" id="A0A645JF84"/>
<dbReference type="InterPro" id="IPR050763">
    <property type="entry name" value="ABC_transporter_ATP-binding"/>
</dbReference>
<evidence type="ECO:0008006" key="6">
    <source>
        <dbReference type="Google" id="ProtNLM"/>
    </source>
</evidence>
<evidence type="ECO:0000313" key="5">
    <source>
        <dbReference type="EMBL" id="MPN61852.1"/>
    </source>
</evidence>
<organism evidence="5">
    <name type="scientific">bioreactor metagenome</name>
    <dbReference type="NCBI Taxonomy" id="1076179"/>
    <lineage>
        <taxon>unclassified sequences</taxon>
        <taxon>metagenomes</taxon>
        <taxon>ecological metagenomes</taxon>
    </lineage>
</organism>
<evidence type="ECO:0000256" key="3">
    <source>
        <dbReference type="ARBA" id="ARBA00022741"/>
    </source>
</evidence>
<keyword evidence="3" id="KW-0547">Nucleotide-binding</keyword>
<dbReference type="EMBL" id="VSSQ01139071">
    <property type="protein sequence ID" value="MPN61852.1"/>
    <property type="molecule type" value="Genomic_DNA"/>
</dbReference>
<dbReference type="GO" id="GO:0005524">
    <property type="term" value="F:ATP binding"/>
    <property type="evidence" value="ECO:0007669"/>
    <property type="project" value="UniProtKB-KW"/>
</dbReference>
<keyword evidence="2" id="KW-0813">Transport</keyword>
<dbReference type="SUPFAM" id="SSF52540">
    <property type="entry name" value="P-loop containing nucleoside triphosphate hydrolases"/>
    <property type="match status" value="1"/>
</dbReference>
<accession>A0A645JF84</accession>
<evidence type="ECO:0000256" key="1">
    <source>
        <dbReference type="ARBA" id="ARBA00005417"/>
    </source>
</evidence>
<evidence type="ECO:0000256" key="4">
    <source>
        <dbReference type="ARBA" id="ARBA00022840"/>
    </source>
</evidence>
<dbReference type="InterPro" id="IPR027417">
    <property type="entry name" value="P-loop_NTPase"/>
</dbReference>
<dbReference type="Gene3D" id="3.40.50.300">
    <property type="entry name" value="P-loop containing nucleotide triphosphate hydrolases"/>
    <property type="match status" value="1"/>
</dbReference>